<dbReference type="PANTHER" id="PTHR12147">
    <property type="entry name" value="METALLOPEPTIDASE M28 FAMILY MEMBER"/>
    <property type="match status" value="1"/>
</dbReference>
<evidence type="ECO:0000313" key="5">
    <source>
        <dbReference type="EMBL" id="PPL14450.1"/>
    </source>
</evidence>
<dbReference type="InterPro" id="IPR007484">
    <property type="entry name" value="Peptidase_M28"/>
</dbReference>
<dbReference type="Gene3D" id="3.40.630.10">
    <property type="entry name" value="Zn peptidases"/>
    <property type="match status" value="1"/>
</dbReference>
<keyword evidence="5" id="KW-0378">Hydrolase</keyword>
<dbReference type="Pfam" id="PF04389">
    <property type="entry name" value="Peptidase_M28"/>
    <property type="match status" value="1"/>
</dbReference>
<reference evidence="5 6" key="1">
    <citation type="journal article" date="2008" name="Int. J. Syst. Evol. Microbiol.">
        <title>Leifsonia pindariensis sp. nov., isolated from the Pindari glacier of the Indian Himalayas, and emended description of the genus Leifsonia.</title>
        <authorList>
            <person name="Reddy G.S."/>
            <person name="Prabagaran S.R."/>
            <person name="Shivaji S."/>
        </authorList>
    </citation>
    <scope>NUCLEOTIDE SEQUENCE [LARGE SCALE GENOMIC DNA]</scope>
    <source>
        <strain evidence="5 6">PON 10</strain>
    </source>
</reference>
<dbReference type="Pfam" id="PF02225">
    <property type="entry name" value="PA"/>
    <property type="match status" value="1"/>
</dbReference>
<feature type="signal peptide" evidence="2">
    <location>
        <begin position="1"/>
        <end position="20"/>
    </location>
</feature>
<feature type="region of interest" description="Disordered" evidence="1">
    <location>
        <begin position="23"/>
        <end position="73"/>
    </location>
</feature>
<evidence type="ECO:0000256" key="2">
    <source>
        <dbReference type="SAM" id="SignalP"/>
    </source>
</evidence>
<evidence type="ECO:0000256" key="1">
    <source>
        <dbReference type="SAM" id="MobiDB-lite"/>
    </source>
</evidence>
<evidence type="ECO:0000259" key="3">
    <source>
        <dbReference type="Pfam" id="PF02225"/>
    </source>
</evidence>
<keyword evidence="5" id="KW-0645">Protease</keyword>
<dbReference type="SUPFAM" id="SSF52025">
    <property type="entry name" value="PA domain"/>
    <property type="match status" value="1"/>
</dbReference>
<dbReference type="InterPro" id="IPR045175">
    <property type="entry name" value="M28_fam"/>
</dbReference>
<feature type="compositionally biased region" description="Low complexity" evidence="1">
    <location>
        <begin position="30"/>
        <end position="49"/>
    </location>
</feature>
<dbReference type="PANTHER" id="PTHR12147:SF26">
    <property type="entry name" value="PEPTIDASE M28 DOMAIN-CONTAINING PROTEIN"/>
    <property type="match status" value="1"/>
</dbReference>
<protein>
    <submittedName>
        <fullName evidence="5">Aminopeptidase</fullName>
    </submittedName>
</protein>
<evidence type="ECO:0000313" key="6">
    <source>
        <dbReference type="Proteomes" id="UP000237755"/>
    </source>
</evidence>
<proteinExistence type="predicted"/>
<dbReference type="SUPFAM" id="SSF53187">
    <property type="entry name" value="Zn-dependent exopeptidases"/>
    <property type="match status" value="1"/>
</dbReference>
<evidence type="ECO:0000259" key="4">
    <source>
        <dbReference type="Pfam" id="PF04389"/>
    </source>
</evidence>
<keyword evidence="5" id="KW-0031">Aminopeptidase</keyword>
<organism evidence="5 6">
    <name type="scientific">Microterricola pindariensis</name>
    <dbReference type="NCBI Taxonomy" id="478010"/>
    <lineage>
        <taxon>Bacteria</taxon>
        <taxon>Bacillati</taxon>
        <taxon>Actinomycetota</taxon>
        <taxon>Actinomycetes</taxon>
        <taxon>Micrococcales</taxon>
        <taxon>Microbacteriaceae</taxon>
        <taxon>Microterricola</taxon>
    </lineage>
</organism>
<accession>A0ABX5AS23</accession>
<feature type="compositionally biased region" description="Gly residues" evidence="1">
    <location>
        <begin position="50"/>
        <end position="69"/>
    </location>
</feature>
<name>A0ABX5AS23_9MICO</name>
<keyword evidence="2" id="KW-0732">Signal</keyword>
<sequence length="552" mass="55929">MVLTGLVVAALLVPAAPALANGNGNGNNGKGNSNSQQGNNGPKGNNGNNGNNGNGNGGGNNGNGNGNGGQSTDKLLKAVTANGILTHARVLQRIANQNGGTRASGTPGFDASAAYVSDQLRKAGYTVTEQPFDFPYYEETGPAALSQLSPSPTDYEVATLDYSGSGSVTGTLVATLNTVVPATPTPSSASGCLPEDFAPASATEPQIALIQRGTCTFEVKVANAVAAGYDAAAIFNEGNPGRTDLLTGVTLGAPAAVPVVGLSYADGAALYTAAQGGAVTLSLSTSTISETRTTKNILADSKKGDAGKVVVVGAHLDSVLAGPGINDNGSGTATILETALQMSKLNIKPQQKLRFAFWGAEEEGLLGSTHYVANLSDAELGTIYANLNFDMLGSPNYVRFVYDGDGSDDPDGLSGPPGSAQIETVFTDYFASKGLASAPTAFDGRSDYGPFIESGIPAGGLFSGAEGLKTAEEATLFGGTAGAPYDACYHQACDTINNLSTAALSELGDAAAHATMTLAVMKTGFFEDGSRMAARAQITADSFDYAGSHLRR</sequence>
<feature type="domain" description="Peptidase M28" evidence="4">
    <location>
        <begin position="296"/>
        <end position="514"/>
    </location>
</feature>
<comment type="caution">
    <text evidence="5">The sequence shown here is derived from an EMBL/GenBank/DDBJ whole genome shotgun (WGS) entry which is preliminary data.</text>
</comment>
<keyword evidence="6" id="KW-1185">Reference proteome</keyword>
<dbReference type="GO" id="GO:0004177">
    <property type="term" value="F:aminopeptidase activity"/>
    <property type="evidence" value="ECO:0007669"/>
    <property type="project" value="UniProtKB-KW"/>
</dbReference>
<dbReference type="EMBL" id="MPZN01000093">
    <property type="protein sequence ID" value="PPL14450.1"/>
    <property type="molecule type" value="Genomic_DNA"/>
</dbReference>
<feature type="domain" description="PA" evidence="3">
    <location>
        <begin position="168"/>
        <end position="270"/>
    </location>
</feature>
<gene>
    <name evidence="5" type="ORF">GY24_16245</name>
</gene>
<dbReference type="InterPro" id="IPR003137">
    <property type="entry name" value="PA_domain"/>
</dbReference>
<feature type="chain" id="PRO_5045383139" evidence="2">
    <location>
        <begin position="21"/>
        <end position="552"/>
    </location>
</feature>
<dbReference type="Gene3D" id="3.50.30.30">
    <property type="match status" value="1"/>
</dbReference>
<dbReference type="InterPro" id="IPR046450">
    <property type="entry name" value="PA_dom_sf"/>
</dbReference>
<dbReference type="Proteomes" id="UP000237755">
    <property type="component" value="Unassembled WGS sequence"/>
</dbReference>